<dbReference type="GeneID" id="78274711"/>
<sequence>MRRKNLEQLILDCAYSLFEERGFDQVSVNDICKACDITKPTFYKYVNSKEDLLSYFFQSLTSKIPDDWYRYDDSTNFWEKIVQGYCFFVDHAEKTGIDLYTAVYISNLHLYTGVFNDIPSFKALMIDLIQKAQETGQILNHSKAEDLYDTGTHLSIGYGAYWCFYNDPTVSLRDHFVNGLAQLYETDPALLEDCEKPE</sequence>
<keyword evidence="1 2" id="KW-0238">DNA-binding</keyword>
<feature type="DNA-binding region" description="H-T-H motif" evidence="2">
    <location>
        <begin position="27"/>
        <end position="46"/>
    </location>
</feature>
<organism evidence="4 5">
    <name type="scientific">Dubosiella newyorkensis</name>
    <dbReference type="NCBI Taxonomy" id="1862672"/>
    <lineage>
        <taxon>Bacteria</taxon>
        <taxon>Bacillati</taxon>
        <taxon>Bacillota</taxon>
        <taxon>Erysipelotrichia</taxon>
        <taxon>Erysipelotrichales</taxon>
        <taxon>Erysipelotrichaceae</taxon>
        <taxon>Dubosiella</taxon>
    </lineage>
</organism>
<dbReference type="AlphaFoldDB" id="A0A1U7NPR9"/>
<dbReference type="Gene3D" id="1.10.357.10">
    <property type="entry name" value="Tetracycline Repressor, domain 2"/>
    <property type="match status" value="1"/>
</dbReference>
<reference evidence="4 5" key="1">
    <citation type="submission" date="2016-11" db="EMBL/GenBank/DDBJ databases">
        <title>Description of two novel members of the family Erysipelotrichaceae: Ileibacterium lipovorans gen. nov., sp. nov. and Dubosiella newyorkensis, gen. nov., sp. nov.</title>
        <authorList>
            <person name="Cox L.M."/>
            <person name="Sohn J."/>
            <person name="Tyrrell K.L."/>
            <person name="Citron D.M."/>
            <person name="Lawson P.A."/>
            <person name="Patel N.B."/>
            <person name="Iizumi T."/>
            <person name="Perez-Perez G.I."/>
            <person name="Goldstein E.J."/>
            <person name="Blaser M.J."/>
        </authorList>
    </citation>
    <scope>NUCLEOTIDE SEQUENCE [LARGE SCALE GENOMIC DNA]</scope>
    <source>
        <strain evidence="4 5">NYU-BL-A4</strain>
    </source>
</reference>
<dbReference type="GO" id="GO:0003677">
    <property type="term" value="F:DNA binding"/>
    <property type="evidence" value="ECO:0007669"/>
    <property type="project" value="UniProtKB-UniRule"/>
</dbReference>
<dbReference type="Pfam" id="PF00440">
    <property type="entry name" value="TetR_N"/>
    <property type="match status" value="1"/>
</dbReference>
<evidence type="ECO:0000256" key="2">
    <source>
        <dbReference type="PROSITE-ProRule" id="PRU00335"/>
    </source>
</evidence>
<keyword evidence="5" id="KW-1185">Reference proteome</keyword>
<dbReference type="SUPFAM" id="SSF46689">
    <property type="entry name" value="Homeodomain-like"/>
    <property type="match status" value="1"/>
</dbReference>
<dbReference type="PROSITE" id="PS50977">
    <property type="entry name" value="HTH_TETR_2"/>
    <property type="match status" value="1"/>
</dbReference>
<feature type="domain" description="HTH tetR-type" evidence="3">
    <location>
        <begin position="4"/>
        <end position="64"/>
    </location>
</feature>
<comment type="caution">
    <text evidence="4">The sequence shown here is derived from an EMBL/GenBank/DDBJ whole genome shotgun (WGS) entry which is preliminary data.</text>
</comment>
<gene>
    <name evidence="4" type="ORF">BO225_01960</name>
</gene>
<dbReference type="PANTHER" id="PTHR43479">
    <property type="entry name" value="ACREF/ENVCD OPERON REPRESSOR-RELATED"/>
    <property type="match status" value="1"/>
</dbReference>
<evidence type="ECO:0000256" key="1">
    <source>
        <dbReference type="ARBA" id="ARBA00023125"/>
    </source>
</evidence>
<dbReference type="OrthoDB" id="9808476at2"/>
<dbReference type="STRING" id="1862672.BO225_01960"/>
<dbReference type="PROSITE" id="PS01081">
    <property type="entry name" value="HTH_TETR_1"/>
    <property type="match status" value="1"/>
</dbReference>
<evidence type="ECO:0000313" key="4">
    <source>
        <dbReference type="EMBL" id="OLU47632.1"/>
    </source>
</evidence>
<dbReference type="RefSeq" id="WP_076340604.1">
    <property type="nucleotide sequence ID" value="NZ_CAMSPY010000058.1"/>
</dbReference>
<proteinExistence type="predicted"/>
<dbReference type="PRINTS" id="PR00455">
    <property type="entry name" value="HTHTETR"/>
</dbReference>
<protein>
    <recommendedName>
        <fullName evidence="3">HTH tetR-type domain-containing protein</fullName>
    </recommendedName>
</protein>
<evidence type="ECO:0000313" key="5">
    <source>
        <dbReference type="Proteomes" id="UP000186705"/>
    </source>
</evidence>
<dbReference type="InterPro" id="IPR050624">
    <property type="entry name" value="HTH-type_Tx_Regulator"/>
</dbReference>
<dbReference type="InterPro" id="IPR009057">
    <property type="entry name" value="Homeodomain-like_sf"/>
</dbReference>
<name>A0A1U7NPR9_9FIRM</name>
<dbReference type="InterPro" id="IPR001647">
    <property type="entry name" value="HTH_TetR"/>
</dbReference>
<dbReference type="PANTHER" id="PTHR43479:SF11">
    <property type="entry name" value="ACREF_ENVCD OPERON REPRESSOR-RELATED"/>
    <property type="match status" value="1"/>
</dbReference>
<evidence type="ECO:0000259" key="3">
    <source>
        <dbReference type="PROSITE" id="PS50977"/>
    </source>
</evidence>
<accession>A0A1U7NPR9</accession>
<dbReference type="EMBL" id="MPKA01000044">
    <property type="protein sequence ID" value="OLU47632.1"/>
    <property type="molecule type" value="Genomic_DNA"/>
</dbReference>
<dbReference type="InterPro" id="IPR023772">
    <property type="entry name" value="DNA-bd_HTH_TetR-type_CS"/>
</dbReference>
<dbReference type="Proteomes" id="UP000186705">
    <property type="component" value="Unassembled WGS sequence"/>
</dbReference>